<evidence type="ECO:0000313" key="3">
    <source>
        <dbReference type="Proteomes" id="UP000299102"/>
    </source>
</evidence>
<keyword evidence="3" id="KW-1185">Reference proteome</keyword>
<keyword evidence="1" id="KW-0812">Transmembrane</keyword>
<accession>A0A4C1UKR9</accession>
<organism evidence="2 3">
    <name type="scientific">Eumeta variegata</name>
    <name type="common">Bagworm moth</name>
    <name type="synonym">Eumeta japonica</name>
    <dbReference type="NCBI Taxonomy" id="151549"/>
    <lineage>
        <taxon>Eukaryota</taxon>
        <taxon>Metazoa</taxon>
        <taxon>Ecdysozoa</taxon>
        <taxon>Arthropoda</taxon>
        <taxon>Hexapoda</taxon>
        <taxon>Insecta</taxon>
        <taxon>Pterygota</taxon>
        <taxon>Neoptera</taxon>
        <taxon>Endopterygota</taxon>
        <taxon>Lepidoptera</taxon>
        <taxon>Glossata</taxon>
        <taxon>Ditrysia</taxon>
        <taxon>Tineoidea</taxon>
        <taxon>Psychidae</taxon>
        <taxon>Oiketicinae</taxon>
        <taxon>Eumeta</taxon>
    </lineage>
</organism>
<dbReference type="EMBL" id="BGZK01000181">
    <property type="protein sequence ID" value="GBP26562.1"/>
    <property type="molecule type" value="Genomic_DNA"/>
</dbReference>
<reference evidence="2 3" key="1">
    <citation type="journal article" date="2019" name="Commun. Biol.">
        <title>The bagworm genome reveals a unique fibroin gene that provides high tensile strength.</title>
        <authorList>
            <person name="Kono N."/>
            <person name="Nakamura H."/>
            <person name="Ohtoshi R."/>
            <person name="Tomita M."/>
            <person name="Numata K."/>
            <person name="Arakawa K."/>
        </authorList>
    </citation>
    <scope>NUCLEOTIDE SEQUENCE [LARGE SCALE GENOMIC DNA]</scope>
</reference>
<keyword evidence="1" id="KW-1133">Transmembrane helix</keyword>
<gene>
    <name evidence="2" type="ORF">EVAR_86065_1</name>
</gene>
<evidence type="ECO:0000256" key="1">
    <source>
        <dbReference type="SAM" id="Phobius"/>
    </source>
</evidence>
<comment type="caution">
    <text evidence="2">The sequence shown here is derived from an EMBL/GenBank/DDBJ whole genome shotgun (WGS) entry which is preliminary data.</text>
</comment>
<sequence>MGMFVSVNSLPAPLYSRPRSPLAIPLSVSLSIAIALTITVSPMSIEAKRLPTTQPTTERRRAPALTRRDVVANLI</sequence>
<dbReference type="AlphaFoldDB" id="A0A4C1UKR9"/>
<evidence type="ECO:0000313" key="2">
    <source>
        <dbReference type="EMBL" id="GBP26562.1"/>
    </source>
</evidence>
<proteinExistence type="predicted"/>
<keyword evidence="1" id="KW-0472">Membrane</keyword>
<protein>
    <submittedName>
        <fullName evidence="2">Uncharacterized protein</fullName>
    </submittedName>
</protein>
<name>A0A4C1UKR9_EUMVA</name>
<feature type="transmembrane region" description="Helical" evidence="1">
    <location>
        <begin position="20"/>
        <end position="40"/>
    </location>
</feature>
<dbReference type="Proteomes" id="UP000299102">
    <property type="component" value="Unassembled WGS sequence"/>
</dbReference>